<protein>
    <submittedName>
        <fullName evidence="1">Uncharacterized protein</fullName>
    </submittedName>
</protein>
<comment type="caution">
    <text evidence="1">The sequence shown here is derived from an EMBL/GenBank/DDBJ whole genome shotgun (WGS) entry which is preliminary data.</text>
</comment>
<keyword evidence="2" id="KW-1185">Reference proteome</keyword>
<accession>A0AAN9XM55</accession>
<proteinExistence type="predicted"/>
<gene>
    <name evidence="1" type="ORF">VNO78_10019</name>
</gene>
<name>A0AAN9XM55_PSOTE</name>
<dbReference type="AlphaFoldDB" id="A0AAN9XM55"/>
<evidence type="ECO:0000313" key="1">
    <source>
        <dbReference type="EMBL" id="KAK7398846.1"/>
    </source>
</evidence>
<dbReference type="Proteomes" id="UP001386955">
    <property type="component" value="Unassembled WGS sequence"/>
</dbReference>
<reference evidence="1 2" key="1">
    <citation type="submission" date="2024-01" db="EMBL/GenBank/DDBJ databases">
        <title>The genomes of 5 underutilized Papilionoideae crops provide insights into root nodulation and disease resistanc.</title>
        <authorList>
            <person name="Jiang F."/>
        </authorList>
    </citation>
    <scope>NUCLEOTIDE SEQUENCE [LARGE SCALE GENOMIC DNA]</scope>
    <source>
        <strain evidence="1">DUOXIRENSHENG_FW03</strain>
        <tissue evidence="1">Leaves</tissue>
    </source>
</reference>
<sequence length="91" mass="10245">MHIVRFNFNNFYSAFTSKYVLLLEKLFLDSALTRVDQLKLGSLIAMPDFVETLSCLGVVFQVIEVNGPRQIPLLIELQVGIKKCANGLLKT</sequence>
<evidence type="ECO:0000313" key="2">
    <source>
        <dbReference type="Proteomes" id="UP001386955"/>
    </source>
</evidence>
<organism evidence="1 2">
    <name type="scientific">Psophocarpus tetragonolobus</name>
    <name type="common">Winged bean</name>
    <name type="synonym">Dolichos tetragonolobus</name>
    <dbReference type="NCBI Taxonomy" id="3891"/>
    <lineage>
        <taxon>Eukaryota</taxon>
        <taxon>Viridiplantae</taxon>
        <taxon>Streptophyta</taxon>
        <taxon>Embryophyta</taxon>
        <taxon>Tracheophyta</taxon>
        <taxon>Spermatophyta</taxon>
        <taxon>Magnoliopsida</taxon>
        <taxon>eudicotyledons</taxon>
        <taxon>Gunneridae</taxon>
        <taxon>Pentapetalae</taxon>
        <taxon>rosids</taxon>
        <taxon>fabids</taxon>
        <taxon>Fabales</taxon>
        <taxon>Fabaceae</taxon>
        <taxon>Papilionoideae</taxon>
        <taxon>50 kb inversion clade</taxon>
        <taxon>NPAAA clade</taxon>
        <taxon>indigoferoid/millettioid clade</taxon>
        <taxon>Phaseoleae</taxon>
        <taxon>Psophocarpus</taxon>
    </lineage>
</organism>
<dbReference type="EMBL" id="JAYMYS010000003">
    <property type="protein sequence ID" value="KAK7398846.1"/>
    <property type="molecule type" value="Genomic_DNA"/>
</dbReference>